<dbReference type="CDD" id="cd06257">
    <property type="entry name" value="DnaJ"/>
    <property type="match status" value="1"/>
</dbReference>
<reference evidence="1" key="2">
    <citation type="submission" date="2025-09" db="UniProtKB">
        <authorList>
            <consortium name="Ensembl"/>
        </authorList>
    </citation>
    <scope>IDENTIFICATION</scope>
</reference>
<dbReference type="InterPro" id="IPR036869">
    <property type="entry name" value="J_dom_sf"/>
</dbReference>
<dbReference type="AlphaFoldDB" id="A0A670ZGQ8"/>
<accession>A0A670ZGQ8</accession>
<keyword evidence="2" id="KW-1185">Reference proteome</keyword>
<dbReference type="Gene3D" id="1.10.287.110">
    <property type="entry name" value="DnaJ domain"/>
    <property type="match status" value="1"/>
</dbReference>
<evidence type="ECO:0000313" key="2">
    <source>
        <dbReference type="Proteomes" id="UP000472273"/>
    </source>
</evidence>
<protein>
    <recommendedName>
        <fullName evidence="3">J domain-containing protein</fullName>
    </recommendedName>
</protein>
<dbReference type="InterPro" id="IPR001623">
    <property type="entry name" value="DnaJ_domain"/>
</dbReference>
<dbReference type="Proteomes" id="UP000472273">
    <property type="component" value="Unplaced"/>
</dbReference>
<organism evidence="1 2">
    <name type="scientific">Pseudonaja textilis</name>
    <name type="common">Eastern brown snake</name>
    <dbReference type="NCBI Taxonomy" id="8673"/>
    <lineage>
        <taxon>Eukaryota</taxon>
        <taxon>Metazoa</taxon>
        <taxon>Chordata</taxon>
        <taxon>Craniata</taxon>
        <taxon>Vertebrata</taxon>
        <taxon>Euteleostomi</taxon>
        <taxon>Lepidosauria</taxon>
        <taxon>Squamata</taxon>
        <taxon>Bifurcata</taxon>
        <taxon>Unidentata</taxon>
        <taxon>Episquamata</taxon>
        <taxon>Toxicofera</taxon>
        <taxon>Serpentes</taxon>
        <taxon>Colubroidea</taxon>
        <taxon>Elapidae</taxon>
        <taxon>Hydrophiinae</taxon>
        <taxon>Pseudonaja</taxon>
    </lineage>
</organism>
<reference evidence="1" key="1">
    <citation type="submission" date="2025-08" db="UniProtKB">
        <authorList>
            <consortium name="Ensembl"/>
        </authorList>
    </citation>
    <scope>IDENTIFICATION</scope>
</reference>
<name>A0A670ZGQ8_PSETE</name>
<proteinExistence type="predicted"/>
<sequence>MFLRCHLPQSNCIVFSRSPTRNISHYDVLGIKQDATSKEIKQAFFRKSKQVSFHFGVGRGGRKEESPSLE</sequence>
<evidence type="ECO:0008006" key="3">
    <source>
        <dbReference type="Google" id="ProtNLM"/>
    </source>
</evidence>
<evidence type="ECO:0000313" key="1">
    <source>
        <dbReference type="Ensembl" id="ENSPTXP00000021984.1"/>
    </source>
</evidence>
<dbReference type="SUPFAM" id="SSF46565">
    <property type="entry name" value="Chaperone J-domain"/>
    <property type="match status" value="1"/>
</dbReference>
<dbReference type="Ensembl" id="ENSPTXT00000022658.1">
    <property type="protein sequence ID" value="ENSPTXP00000021984.1"/>
    <property type="gene ID" value="ENSPTXG00000015208.1"/>
</dbReference>